<keyword evidence="2" id="KW-0732">Signal</keyword>
<evidence type="ECO:0000313" key="5">
    <source>
        <dbReference type="RefSeq" id="XP_003741888.1"/>
    </source>
</evidence>
<dbReference type="Pfam" id="PF20146">
    <property type="entry name" value="NRF"/>
    <property type="match status" value="1"/>
</dbReference>
<dbReference type="GeneID" id="100902584"/>
<keyword evidence="4" id="KW-1185">Reference proteome</keyword>
<dbReference type="KEGG" id="goe:100902584"/>
<dbReference type="RefSeq" id="XP_003741888.1">
    <property type="nucleotide sequence ID" value="XM_003741840.1"/>
</dbReference>
<feature type="transmembrane region" description="Helical" evidence="1">
    <location>
        <begin position="599"/>
        <end position="617"/>
    </location>
</feature>
<keyword evidence="1" id="KW-1133">Transmembrane helix</keyword>
<reference evidence="5" key="1">
    <citation type="submission" date="2025-08" db="UniProtKB">
        <authorList>
            <consortium name="RefSeq"/>
        </authorList>
    </citation>
    <scope>IDENTIFICATION</scope>
</reference>
<dbReference type="InterPro" id="IPR006621">
    <property type="entry name" value="Nose-resist-to-fluoxetine_N"/>
</dbReference>
<proteinExistence type="predicted"/>
<organism evidence="4 5">
    <name type="scientific">Galendromus occidentalis</name>
    <name type="common">western predatory mite</name>
    <dbReference type="NCBI Taxonomy" id="34638"/>
    <lineage>
        <taxon>Eukaryota</taxon>
        <taxon>Metazoa</taxon>
        <taxon>Ecdysozoa</taxon>
        <taxon>Arthropoda</taxon>
        <taxon>Chelicerata</taxon>
        <taxon>Arachnida</taxon>
        <taxon>Acari</taxon>
        <taxon>Parasitiformes</taxon>
        <taxon>Mesostigmata</taxon>
        <taxon>Gamasina</taxon>
        <taxon>Phytoseioidea</taxon>
        <taxon>Phytoseiidae</taxon>
        <taxon>Typhlodrominae</taxon>
        <taxon>Galendromus</taxon>
    </lineage>
</organism>
<protein>
    <submittedName>
        <fullName evidence="5">Nose resistant to fluoxetine protein 6-like</fullName>
    </submittedName>
</protein>
<dbReference type="SMART" id="SM00703">
    <property type="entry name" value="NRF"/>
    <property type="match status" value="1"/>
</dbReference>
<keyword evidence="1" id="KW-0472">Membrane</keyword>
<feature type="transmembrane region" description="Helical" evidence="1">
    <location>
        <begin position="559"/>
        <end position="578"/>
    </location>
</feature>
<feature type="transmembrane region" description="Helical" evidence="1">
    <location>
        <begin position="637"/>
        <end position="655"/>
    </location>
</feature>
<feature type="transmembrane region" description="Helical" evidence="1">
    <location>
        <begin position="357"/>
        <end position="378"/>
    </location>
</feature>
<feature type="chain" id="PRO_5042576688" evidence="2">
    <location>
        <begin position="20"/>
        <end position="696"/>
    </location>
</feature>
<feature type="transmembrane region" description="Helical" evidence="1">
    <location>
        <begin position="421"/>
        <end position="441"/>
    </location>
</feature>
<dbReference type="PANTHER" id="PTHR11161">
    <property type="entry name" value="O-ACYLTRANSFERASE"/>
    <property type="match status" value="1"/>
</dbReference>
<feature type="transmembrane region" description="Helical" evidence="1">
    <location>
        <begin position="490"/>
        <end position="513"/>
    </location>
</feature>
<sequence>MLLLKSIVLISLWAKYAGCSQSILDVLRQEIDYSTWNEDLEPVLANLTKQMRRQILPYAQEVLYDDEIPQECLQSFLRIASGLNDGKVWAMRFLDSSGGILPGMLDGRLASMGSYDQCLRIRAPEKNDPKKVAFAGQYCTASILMRRQPLLHRTLPSFIQQDPRIWELLGGGDVSYVLDLVEKSPVGYRVGICLPSTCDSSVISHLAKKFVGKYGISADVLGCRDQIKGRPPSTGTVICLVRVARCFSARANYLKITNTTLVPESRSLDCVHGIRALSALWILYAHVFVKDWGNTDSALTVAWMFKSPSGVIINQSLLALETFFALLGFTMYRIIAHVRKQTDMSAWKLALIVILRRAVRFIVTGMGAMAVFYVLPLITSGPSIDYMYPYLEKFCNVRWWSYAIFINNFWTMEEACVENQWYTAADMQIVCILILPICLLTREPGKSIRILLCLVGGSMVYVASLTYYYGAPPIFFLQPERVIATLHLAFHMHTHSLTHLSPAAVGVLGGYLMDKYKDVDLGSTVYRAGWILYSALIIAFGMASCIWNDRGYASVSESVLYAAISRPLWAASLIWLIYMCSCGRARLIRWFLSRPNFIVLSRLSLSFYLMQWPSLWLSMFSTRNPYSASYYQHLREFVADATFIVLGAWCLVLLFEAPATALDSLAFQSARKKGEAKLREEAATKLENMHPIPYRL</sequence>
<dbReference type="AlphaFoldDB" id="A0AAJ6VXD7"/>
<keyword evidence="1" id="KW-0812">Transmembrane</keyword>
<dbReference type="Proteomes" id="UP000694867">
    <property type="component" value="Unplaced"/>
</dbReference>
<evidence type="ECO:0000256" key="1">
    <source>
        <dbReference type="SAM" id="Phobius"/>
    </source>
</evidence>
<accession>A0AAJ6VXD7</accession>
<feature type="signal peptide" evidence="2">
    <location>
        <begin position="1"/>
        <end position="19"/>
    </location>
</feature>
<gene>
    <name evidence="5" type="primary">LOC100902584</name>
</gene>
<feature type="domain" description="Nose resistant-to-fluoxetine protein N-terminal" evidence="3">
    <location>
        <begin position="69"/>
        <end position="225"/>
    </location>
</feature>
<dbReference type="InterPro" id="IPR052728">
    <property type="entry name" value="O2_lipid_transport_reg"/>
</dbReference>
<feature type="transmembrane region" description="Helical" evidence="1">
    <location>
        <begin position="317"/>
        <end position="336"/>
    </location>
</feature>
<dbReference type="PANTHER" id="PTHR11161:SF0">
    <property type="entry name" value="O-ACYLTRANSFERASE LIKE PROTEIN"/>
    <property type="match status" value="1"/>
</dbReference>
<evidence type="ECO:0000259" key="3">
    <source>
        <dbReference type="SMART" id="SM00703"/>
    </source>
</evidence>
<name>A0AAJ6VXD7_9ACAR</name>
<feature type="transmembrane region" description="Helical" evidence="1">
    <location>
        <begin position="525"/>
        <end position="547"/>
    </location>
</feature>
<evidence type="ECO:0000313" key="4">
    <source>
        <dbReference type="Proteomes" id="UP000694867"/>
    </source>
</evidence>
<feature type="transmembrane region" description="Helical" evidence="1">
    <location>
        <begin position="448"/>
        <end position="470"/>
    </location>
</feature>
<evidence type="ECO:0000256" key="2">
    <source>
        <dbReference type="SAM" id="SignalP"/>
    </source>
</evidence>